<name>A0ABM5EFS1_VICPA</name>
<dbReference type="PANTHER" id="PTHR35978">
    <property type="entry name" value="IQ DOMAIN-CONTAINING PROTEIN M"/>
    <property type="match status" value="1"/>
</dbReference>
<evidence type="ECO:0000313" key="2">
    <source>
        <dbReference type="RefSeq" id="XP_072831998.1"/>
    </source>
</evidence>
<dbReference type="SMART" id="SM00015">
    <property type="entry name" value="IQ"/>
    <property type="match status" value="1"/>
</dbReference>
<dbReference type="PROSITE" id="PS50096">
    <property type="entry name" value="IQ"/>
    <property type="match status" value="1"/>
</dbReference>
<dbReference type="GeneID" id="140700988"/>
<sequence>MAAEAEPDKAESPILEIPKQDFFQEAKTLIAQHYEKINESKVQGTSINVFRNKHQKLKSSKFIPLEIKKKETLDVVQELQVVHKRICFAKDYSRSGPSEEPPQQTSFKEPHIFKVKQKCKEAVDLIVTEQVKLGKIVTNIESVSKKMEKEKQQHHGKPRTLDSFCPFPIVNHGLHLRPMTSPMGLLKENENLHEKRTTVCQARIKATTQDLNPSFTLPKTGKLQKLVKPIPSKSDKFGNKVKRIGPHIEIFQVFRGRKKLTITKNIVKMITVIQALIRGWLERRRFRRIMTKALYHGPNLRAVINKYCRLIYRVKYRLGLWRTRQIINLAELEEWMDRKKFYETMFAKREDWRGLGRSELLKFFNDCGHFPTQQQIDEVWDLVHREDREKYSEITKKSNAIEMLFTLYPPQGAHVRNNNWLRSTWLRPIVNGEEGYKYIVSGHPVLKRANIRIVGKLVARSMRERKMRQHYLS</sequence>
<protein>
    <submittedName>
        <fullName evidence="2">IQ domain-containing protein M isoform X2</fullName>
    </submittedName>
</protein>
<dbReference type="InterPro" id="IPR000048">
    <property type="entry name" value="IQ_motif_EF-hand-BS"/>
</dbReference>
<evidence type="ECO:0000313" key="1">
    <source>
        <dbReference type="Proteomes" id="UP001652581"/>
    </source>
</evidence>
<reference evidence="1" key="1">
    <citation type="submission" date="2025-05" db="UniProtKB">
        <authorList>
            <consortium name="RefSeq"/>
        </authorList>
    </citation>
    <scope>NUCLEOTIDE SEQUENCE [LARGE SCALE GENOMIC DNA]</scope>
</reference>
<accession>A0ABM5EFS1</accession>
<gene>
    <name evidence="2" type="primary">IQCM</name>
</gene>
<dbReference type="PANTHER" id="PTHR35978:SF1">
    <property type="entry name" value="IQ DOMAIN-CONTAINING PROTEIN M"/>
    <property type="match status" value="1"/>
</dbReference>
<dbReference type="RefSeq" id="XP_072831998.1">
    <property type="nucleotide sequence ID" value="XM_072975897.1"/>
</dbReference>
<organism evidence="1 2">
    <name type="scientific">Vicugna pacos</name>
    <name type="common">Alpaca</name>
    <name type="synonym">Lama pacos</name>
    <dbReference type="NCBI Taxonomy" id="30538"/>
    <lineage>
        <taxon>Eukaryota</taxon>
        <taxon>Metazoa</taxon>
        <taxon>Chordata</taxon>
        <taxon>Craniata</taxon>
        <taxon>Vertebrata</taxon>
        <taxon>Euteleostomi</taxon>
        <taxon>Mammalia</taxon>
        <taxon>Eutheria</taxon>
        <taxon>Laurasiatheria</taxon>
        <taxon>Artiodactyla</taxon>
        <taxon>Tylopoda</taxon>
        <taxon>Camelidae</taxon>
        <taxon>Vicugna</taxon>
    </lineage>
</organism>
<reference evidence="2" key="2">
    <citation type="submission" date="2025-08" db="UniProtKB">
        <authorList>
            <consortium name="RefSeq"/>
        </authorList>
    </citation>
    <scope>IDENTIFICATION</scope>
</reference>
<dbReference type="Proteomes" id="UP001652581">
    <property type="component" value="Chromosome 2"/>
</dbReference>
<keyword evidence="1" id="KW-1185">Reference proteome</keyword>
<proteinExistence type="predicted"/>